<comment type="caution">
    <text evidence="2">The sequence shown here is derived from an EMBL/GenBank/DDBJ whole genome shotgun (WGS) entry which is preliminary data.</text>
</comment>
<organism evidence="2">
    <name type="scientific">marine sediment metagenome</name>
    <dbReference type="NCBI Taxonomy" id="412755"/>
    <lineage>
        <taxon>unclassified sequences</taxon>
        <taxon>metagenomes</taxon>
        <taxon>ecological metagenomes</taxon>
    </lineage>
</organism>
<gene>
    <name evidence="2" type="ORF">S06H3_02742</name>
</gene>
<dbReference type="AlphaFoldDB" id="X1L7E2"/>
<keyword evidence="1" id="KW-1133">Transmembrane helix</keyword>
<reference evidence="2" key="1">
    <citation type="journal article" date="2014" name="Front. Microbiol.">
        <title>High frequency of phylogenetically diverse reductive dehalogenase-homologous genes in deep subseafloor sedimentary metagenomes.</title>
        <authorList>
            <person name="Kawai M."/>
            <person name="Futagami T."/>
            <person name="Toyoda A."/>
            <person name="Takaki Y."/>
            <person name="Nishi S."/>
            <person name="Hori S."/>
            <person name="Arai W."/>
            <person name="Tsubouchi T."/>
            <person name="Morono Y."/>
            <person name="Uchiyama I."/>
            <person name="Ito T."/>
            <person name="Fujiyama A."/>
            <person name="Inagaki F."/>
            <person name="Takami H."/>
        </authorList>
    </citation>
    <scope>NUCLEOTIDE SEQUENCE</scope>
    <source>
        <strain evidence="2">Expedition CK06-06</strain>
    </source>
</reference>
<sequence>MKGLLEDEAGVEPIVMKIMAGIILLAVGLGIGVALYQQAGMGAEQTLSFSVNVSPTSATIGRPTASENTITAQVTVRPVLGYDKQVTLSATGMPTGVSVSFSPQSSTPEFGSTMTISVDNNADLGTITITIRGTGEDDTEKSTTFELTIVD</sequence>
<protein>
    <submittedName>
        <fullName evidence="2">Uncharacterized protein</fullName>
    </submittedName>
</protein>
<dbReference type="EMBL" id="BARV01000827">
    <property type="protein sequence ID" value="GAH90058.1"/>
    <property type="molecule type" value="Genomic_DNA"/>
</dbReference>
<keyword evidence="1" id="KW-0472">Membrane</keyword>
<feature type="transmembrane region" description="Helical" evidence="1">
    <location>
        <begin position="14"/>
        <end position="36"/>
    </location>
</feature>
<name>X1L7E2_9ZZZZ</name>
<accession>X1L7E2</accession>
<evidence type="ECO:0000313" key="2">
    <source>
        <dbReference type="EMBL" id="GAH90058.1"/>
    </source>
</evidence>
<keyword evidence="1" id="KW-0812">Transmembrane</keyword>
<evidence type="ECO:0000256" key="1">
    <source>
        <dbReference type="SAM" id="Phobius"/>
    </source>
</evidence>
<proteinExistence type="predicted"/>